<evidence type="ECO:0000313" key="2">
    <source>
        <dbReference type="EMBL" id="AFL54399.1"/>
    </source>
</evidence>
<dbReference type="eggNOG" id="COG0654">
    <property type="taxonomic scope" value="Bacteria"/>
</dbReference>
<dbReference type="InterPro" id="IPR050816">
    <property type="entry name" value="Flavin-dep_Halogenase_NPB"/>
</dbReference>
<proteinExistence type="predicted"/>
<dbReference type="RefSeq" id="WP_014766504.1">
    <property type="nucleotide sequence ID" value="NC_018000.1"/>
</dbReference>
<dbReference type="SUPFAM" id="SSF51905">
    <property type="entry name" value="FAD/NAD(P)-binding domain"/>
    <property type="match status" value="1"/>
</dbReference>
<organism evidence="2 3">
    <name type="scientific">Sinorhizobium fredii (strain USDA 257)</name>
    <dbReference type="NCBI Taxonomy" id="1185652"/>
    <lineage>
        <taxon>Bacteria</taxon>
        <taxon>Pseudomonadati</taxon>
        <taxon>Pseudomonadota</taxon>
        <taxon>Alphaproteobacteria</taxon>
        <taxon>Hyphomicrobiales</taxon>
        <taxon>Rhizobiaceae</taxon>
        <taxon>Sinorhizobium/Ensifer group</taxon>
        <taxon>Sinorhizobium</taxon>
    </lineage>
</organism>
<reference evidence="2 3" key="1">
    <citation type="journal article" date="2012" name="J. Bacteriol.">
        <title>Complete genome sequence of the broad-host-range strain Sinorhizobium fredii USDA257.</title>
        <authorList>
            <person name="Schuldes J."/>
            <person name="Rodriguez Orbegoso M."/>
            <person name="Schmeisser C."/>
            <person name="Krishnan H.B."/>
            <person name="Daniel R."/>
            <person name="Streit W.R."/>
        </authorList>
    </citation>
    <scope>NUCLEOTIDE SEQUENCE [LARGE SCALE GENOMIC DNA]</scope>
    <source>
        <strain evidence="2 3">USDA 257</strain>
    </source>
</reference>
<dbReference type="KEGG" id="sfd:USDA257_c58880"/>
<evidence type="ECO:0000313" key="3">
    <source>
        <dbReference type="Proteomes" id="UP000006180"/>
    </source>
</evidence>
<evidence type="ECO:0000256" key="1">
    <source>
        <dbReference type="ARBA" id="ARBA00023002"/>
    </source>
</evidence>
<dbReference type="GO" id="GO:0016491">
    <property type="term" value="F:oxidoreductase activity"/>
    <property type="evidence" value="ECO:0007669"/>
    <property type="project" value="UniProtKB-KW"/>
</dbReference>
<gene>
    <name evidence="2" type="ORF">USDA257_c58880</name>
</gene>
<dbReference type="PANTHER" id="PTHR43747:SF5">
    <property type="entry name" value="FAD-BINDING DOMAIN-CONTAINING PROTEIN"/>
    <property type="match status" value="1"/>
</dbReference>
<dbReference type="HOGENOM" id="CLU_028028_2_0_5"/>
<keyword evidence="1" id="KW-0560">Oxidoreductase</keyword>
<dbReference type="AlphaFoldDB" id="I3XEU3"/>
<name>I3XEU3_SINF2</name>
<accession>I3XEU3</accession>
<dbReference type="Pfam" id="PF12831">
    <property type="entry name" value="FAD_oxidored"/>
    <property type="match status" value="1"/>
</dbReference>
<dbReference type="PATRIC" id="fig|1185652.3.peg.6118"/>
<dbReference type="STRING" id="1185652.USDA257_c58880"/>
<dbReference type="Proteomes" id="UP000006180">
    <property type="component" value="Chromosome"/>
</dbReference>
<dbReference type="PANTHER" id="PTHR43747">
    <property type="entry name" value="FAD-BINDING PROTEIN"/>
    <property type="match status" value="1"/>
</dbReference>
<dbReference type="EMBL" id="CP003563">
    <property type="protein sequence ID" value="AFL54399.1"/>
    <property type="molecule type" value="Genomic_DNA"/>
</dbReference>
<dbReference type="Gene3D" id="3.50.50.60">
    <property type="entry name" value="FAD/NAD(P)-binding domain"/>
    <property type="match status" value="1"/>
</dbReference>
<protein>
    <submittedName>
        <fullName evidence="2">Putative FAD-binding protein</fullName>
    </submittedName>
</protein>
<dbReference type="InterPro" id="IPR036188">
    <property type="entry name" value="FAD/NAD-bd_sf"/>
</dbReference>
<sequence>MISNDSVANRYDADVLVIGASMAGLLAAAAASQAGKTVRIIERDVLDGSPLPRKGVSQGHQPHVLLYRGLCAIEELLPGFRSELVQAGGVPLDTGNLAWLGEQGWAPIGNPAFELVSATRPVVEELVRLRVAALAGVALTDGVRIAALERDSERHGWIARKADGSVLSAPLVIDASGRASRLPFWLVESGFGGVEVTTVDVGFGYASRMYRAPADHLAPAAGILVLPTPSSPMGGVALPVEGGRWMIGAVGAGECCPPRETEGFLPFLERLRDPALADFARSATAVSDVVIHRRTDNVRRQYDRMSAWPAGLLAIGDSFCAFNPVYGQGITVSACQALMLRDSFRAGEVIGAEHRLMRRLGQLAQLPWEIATGEDLRYSSSRGESTPLQALFGKWSRQLDLLAAHGDLQAQRALDRVYHLVGSPVGLLHPRLFWSALKAWAFGLPPRLPRPLERPR</sequence>